<dbReference type="InterPro" id="IPR036457">
    <property type="entry name" value="PPM-type-like_dom_sf"/>
</dbReference>
<keyword evidence="10" id="KW-0904">Protein phosphatase</keyword>
<dbReference type="FunFam" id="3.60.40.10:FF:000005">
    <property type="entry name" value="Serine/threonine protein phosphatase"/>
    <property type="match status" value="1"/>
</dbReference>
<keyword evidence="2" id="KW-0597">Phosphoprotein</keyword>
<keyword evidence="4" id="KW-0479">Metal-binding</keyword>
<dbReference type="Gene3D" id="3.30.450.40">
    <property type="match status" value="1"/>
</dbReference>
<dbReference type="SUPFAM" id="SSF55785">
    <property type="entry name" value="PYP-like sensor domain (PAS domain)"/>
    <property type="match status" value="1"/>
</dbReference>
<sequence length="718" mass="76600">MTGSGGRPGADDPLGESLAAAVRRTGARFGGVYLLDPAETTLGLIALCGVPVDAFAPWWRSPFSVHGPSQDAIRNDRLVWVSSLEDLARCYPRVAAGIPYQVAFAVHPLGGIRHRRGALLLMWAPGRSPRLSRRERGNIAFSARRVARVLDAQVLPPVLPDRPRFVRPHRDTPAPQSGRAAAEMVERLPLGILALDLGGCVAYVNAAAADLLGRPAERLLGTQPWQTLTWLDDIAYMDAYRTAVSSREPVALTVVRPPGRRLDLRLHTDDSGTSVLISPHLASRPLGARPTPDLGSVSGSGPADTQNALTGTPSHSRIHLLMALAAALTDTLGVQDVVDLVAERILPAFGAHGMIMSTADAGRIQIIGHRGYDPAVIEQFDGMPTDADLTPAGRVLTTGASAFFADRGELSRLYPRAPQITDKHAWAFLPLLSSGHPIGCLLLAYNEPHPFTAGERSLLTPLAGLIAQALDRARLYDAKHNLAHALQQTLLPHALPAVAGLDVAARYLPASHGMDIGGDFYDLIRLTDTTAVAVIGDVQGHDITAAALMGQVRMAVHSHATAGAAPDQVLARTDRDLADLNASRFVSCLYAHLDLGRRQATLASAGHPPPLVRHPDRRSHPVDIRPGPPLGIGVGSPVYPLTTLSLAPETLLALYTDGLVEDPGTDMSRTIADLAQHLGRAGDLPLHQLVDSLVRHSRPTGRHTDDIAVFLLRPHRAA</sequence>
<comment type="catalytic activity">
    <reaction evidence="12">
        <text>O-phospho-L-seryl-[protein] + H2O = L-seryl-[protein] + phosphate</text>
        <dbReference type="Rhea" id="RHEA:20629"/>
        <dbReference type="Rhea" id="RHEA-COMP:9863"/>
        <dbReference type="Rhea" id="RHEA-COMP:11604"/>
        <dbReference type="ChEBI" id="CHEBI:15377"/>
        <dbReference type="ChEBI" id="CHEBI:29999"/>
        <dbReference type="ChEBI" id="CHEBI:43474"/>
        <dbReference type="ChEBI" id="CHEBI:83421"/>
        <dbReference type="EC" id="3.1.3.16"/>
    </reaction>
</comment>
<comment type="function">
    <text evidence="13">Primarily acts as an independent SigF regulator that is sensitive to the osmosensory signal, mediating the cross talk of PknD with the SigF regulon. Possesses both phosphatase and kinase activities. The kinase domain functions as a classic anti-sigma factor-like kinase to phosphorylate the anti-anti-sigma factor domain at the canonical regulatory site, and the phosphatase domain antagonizes this activity.</text>
</comment>
<evidence type="ECO:0000259" key="17">
    <source>
        <dbReference type="PROSITE" id="PS50112"/>
    </source>
</evidence>
<evidence type="ECO:0000256" key="1">
    <source>
        <dbReference type="ARBA" id="ARBA00013081"/>
    </source>
</evidence>
<dbReference type="SUPFAM" id="SSF55781">
    <property type="entry name" value="GAF domain-like"/>
    <property type="match status" value="2"/>
</dbReference>
<keyword evidence="8" id="KW-0067">ATP-binding</keyword>
<evidence type="ECO:0000256" key="14">
    <source>
        <dbReference type="ARBA" id="ARBA00075117"/>
    </source>
</evidence>
<feature type="compositionally biased region" description="Polar residues" evidence="16">
    <location>
        <begin position="297"/>
        <end position="311"/>
    </location>
</feature>
<dbReference type="GO" id="GO:0004722">
    <property type="term" value="F:protein serine/threonine phosphatase activity"/>
    <property type="evidence" value="ECO:0007669"/>
    <property type="project" value="UniProtKB-EC"/>
</dbReference>
<evidence type="ECO:0000256" key="7">
    <source>
        <dbReference type="ARBA" id="ARBA00022801"/>
    </source>
</evidence>
<dbReference type="PANTHER" id="PTHR43156:SF2">
    <property type="entry name" value="STAGE II SPORULATION PROTEIN E"/>
    <property type="match status" value="1"/>
</dbReference>
<evidence type="ECO:0000256" key="15">
    <source>
        <dbReference type="ARBA" id="ARBA00081350"/>
    </source>
</evidence>
<dbReference type="RefSeq" id="WP_059080255.1">
    <property type="nucleotide sequence ID" value="NZ_BCMM01000011.1"/>
</dbReference>
<dbReference type="InterPro" id="IPR001932">
    <property type="entry name" value="PPM-type_phosphatase-like_dom"/>
</dbReference>
<evidence type="ECO:0000256" key="9">
    <source>
        <dbReference type="ARBA" id="ARBA00022842"/>
    </source>
</evidence>
<evidence type="ECO:0000256" key="5">
    <source>
        <dbReference type="ARBA" id="ARBA00022741"/>
    </source>
</evidence>
<dbReference type="EMBL" id="BCMM01000011">
    <property type="protein sequence ID" value="GAQ62464.1"/>
    <property type="molecule type" value="Genomic_DNA"/>
</dbReference>
<dbReference type="PANTHER" id="PTHR43156">
    <property type="entry name" value="STAGE II SPORULATION PROTEIN E-RELATED"/>
    <property type="match status" value="1"/>
</dbReference>
<dbReference type="SMART" id="SM00331">
    <property type="entry name" value="PP2C_SIG"/>
    <property type="match status" value="1"/>
</dbReference>
<dbReference type="InterPro" id="IPR035965">
    <property type="entry name" value="PAS-like_dom_sf"/>
</dbReference>
<evidence type="ECO:0000256" key="10">
    <source>
        <dbReference type="ARBA" id="ARBA00022912"/>
    </source>
</evidence>
<dbReference type="Pfam" id="PF08448">
    <property type="entry name" value="PAS_4"/>
    <property type="match status" value="1"/>
</dbReference>
<dbReference type="AlphaFoldDB" id="A0A100JMW7"/>
<dbReference type="InterPro" id="IPR003018">
    <property type="entry name" value="GAF"/>
</dbReference>
<evidence type="ECO:0000256" key="8">
    <source>
        <dbReference type="ARBA" id="ARBA00022840"/>
    </source>
</evidence>
<protein>
    <recommendedName>
        <fullName evidence="1">protein-serine/threonine phosphatase</fullName>
        <ecNumber evidence="1">3.1.3.16</ecNumber>
    </recommendedName>
    <alternativeName>
        <fullName evidence="15">Protein-serine/threonine phosphatase</fullName>
    </alternativeName>
    <alternativeName>
        <fullName evidence="14">Serine/threonine-protein kinase</fullName>
    </alternativeName>
</protein>
<feature type="domain" description="PAS" evidence="17">
    <location>
        <begin position="177"/>
        <end position="221"/>
    </location>
</feature>
<dbReference type="SMART" id="SM00091">
    <property type="entry name" value="PAS"/>
    <property type="match status" value="1"/>
</dbReference>
<evidence type="ECO:0000256" key="6">
    <source>
        <dbReference type="ARBA" id="ARBA00022777"/>
    </source>
</evidence>
<dbReference type="OrthoDB" id="118142at2"/>
<evidence type="ECO:0000313" key="19">
    <source>
        <dbReference type="Proteomes" id="UP000067448"/>
    </source>
</evidence>
<reference evidence="19" key="3">
    <citation type="submission" date="2016-02" db="EMBL/GenBank/DDBJ databases">
        <title>Draft genome of pathogenic Streptomyces sp. in Japan.</title>
        <authorList>
            <person name="Tomihama T."/>
            <person name="Ikenaga M."/>
            <person name="Sakai M."/>
            <person name="Okubo T."/>
            <person name="Ikeda S."/>
        </authorList>
    </citation>
    <scope>NUCLEOTIDE SEQUENCE [LARGE SCALE GENOMIC DNA]</scope>
    <source>
        <strain evidence="19">S58</strain>
    </source>
</reference>
<evidence type="ECO:0000256" key="4">
    <source>
        <dbReference type="ARBA" id="ARBA00022723"/>
    </source>
</evidence>
<keyword evidence="9" id="KW-0460">Magnesium</keyword>
<dbReference type="Gene3D" id="3.60.40.10">
    <property type="entry name" value="PPM-type phosphatase domain"/>
    <property type="match status" value="1"/>
</dbReference>
<keyword evidence="6" id="KW-0418">Kinase</keyword>
<organism evidence="18 19">
    <name type="scientific">Streptomyces scabiei</name>
    <dbReference type="NCBI Taxonomy" id="1930"/>
    <lineage>
        <taxon>Bacteria</taxon>
        <taxon>Bacillati</taxon>
        <taxon>Actinomycetota</taxon>
        <taxon>Actinomycetes</taxon>
        <taxon>Kitasatosporales</taxon>
        <taxon>Streptomycetaceae</taxon>
        <taxon>Streptomyces</taxon>
    </lineage>
</organism>
<keyword evidence="11" id="KW-0464">Manganese</keyword>
<proteinExistence type="predicted"/>
<dbReference type="Pfam" id="PF13185">
    <property type="entry name" value="GAF_2"/>
    <property type="match status" value="1"/>
</dbReference>
<name>A0A100JMW7_STRSC</name>
<dbReference type="EC" id="3.1.3.16" evidence="1"/>
<dbReference type="Pfam" id="PF07228">
    <property type="entry name" value="SpoIIE"/>
    <property type="match status" value="1"/>
</dbReference>
<reference evidence="18 19" key="2">
    <citation type="journal article" date="2016" name="Genome Announc.">
        <title>Draft Genome Sequences of Streptomyces scabiei S58, Streptomyces turgidiscabies T45, and Streptomyces acidiscabies a10, the Pathogens of Potato Common Scab, Isolated in Japan.</title>
        <authorList>
            <person name="Tomihama T."/>
            <person name="Nishi Y."/>
            <person name="Sakai M."/>
            <person name="Ikenaga M."/>
            <person name="Okubo T."/>
            <person name="Ikeda S."/>
        </authorList>
    </citation>
    <scope>NUCLEOTIDE SEQUENCE [LARGE SCALE GENOMIC DNA]</scope>
    <source>
        <strain evidence="18 19">S58</strain>
    </source>
</reference>
<dbReference type="GO" id="GO:0046872">
    <property type="term" value="F:metal ion binding"/>
    <property type="evidence" value="ECO:0007669"/>
    <property type="project" value="UniProtKB-KW"/>
</dbReference>
<evidence type="ECO:0000256" key="16">
    <source>
        <dbReference type="SAM" id="MobiDB-lite"/>
    </source>
</evidence>
<dbReference type="GO" id="GO:0016301">
    <property type="term" value="F:kinase activity"/>
    <property type="evidence" value="ECO:0007669"/>
    <property type="project" value="UniProtKB-KW"/>
</dbReference>
<feature type="region of interest" description="Disordered" evidence="16">
    <location>
        <begin position="282"/>
        <end position="311"/>
    </location>
</feature>
<evidence type="ECO:0000256" key="2">
    <source>
        <dbReference type="ARBA" id="ARBA00022553"/>
    </source>
</evidence>
<reference evidence="19" key="1">
    <citation type="submission" date="2015-11" db="EMBL/GenBank/DDBJ databases">
        <authorList>
            <consortium name="Cross-ministerial Strategic Innovation Promotion Program (SIP) consortium"/>
            <person name="Tomihama T."/>
            <person name="Ikenaga M."/>
            <person name="Sakai M."/>
            <person name="Okubo T."/>
            <person name="Ikeda S."/>
        </authorList>
    </citation>
    <scope>NUCLEOTIDE SEQUENCE [LARGE SCALE GENOMIC DNA]</scope>
    <source>
        <strain evidence="19">S58</strain>
    </source>
</reference>
<dbReference type="Gene3D" id="3.30.450.20">
    <property type="entry name" value="PAS domain"/>
    <property type="match status" value="1"/>
</dbReference>
<dbReference type="InterPro" id="IPR052016">
    <property type="entry name" value="Bact_Sigma-Reg"/>
</dbReference>
<dbReference type="InterPro" id="IPR029016">
    <property type="entry name" value="GAF-like_dom_sf"/>
</dbReference>
<evidence type="ECO:0000256" key="11">
    <source>
        <dbReference type="ARBA" id="ARBA00023211"/>
    </source>
</evidence>
<accession>A0A100JMW7</accession>
<dbReference type="CDD" id="cd00130">
    <property type="entry name" value="PAS"/>
    <property type="match status" value="1"/>
</dbReference>
<keyword evidence="5" id="KW-0547">Nucleotide-binding</keyword>
<dbReference type="GO" id="GO:0005524">
    <property type="term" value="F:ATP binding"/>
    <property type="evidence" value="ECO:0007669"/>
    <property type="project" value="UniProtKB-KW"/>
</dbReference>
<keyword evidence="3" id="KW-0808">Transferase</keyword>
<dbReference type="Proteomes" id="UP000067448">
    <property type="component" value="Unassembled WGS sequence"/>
</dbReference>
<comment type="caution">
    <text evidence="18">The sequence shown here is derived from an EMBL/GenBank/DDBJ whole genome shotgun (WGS) entry which is preliminary data.</text>
</comment>
<dbReference type="InterPro" id="IPR013656">
    <property type="entry name" value="PAS_4"/>
</dbReference>
<evidence type="ECO:0000256" key="3">
    <source>
        <dbReference type="ARBA" id="ARBA00022679"/>
    </source>
</evidence>
<dbReference type="InterPro" id="IPR000014">
    <property type="entry name" value="PAS"/>
</dbReference>
<evidence type="ECO:0000313" key="18">
    <source>
        <dbReference type="EMBL" id="GAQ62464.1"/>
    </source>
</evidence>
<dbReference type="PROSITE" id="PS50112">
    <property type="entry name" value="PAS"/>
    <property type="match status" value="1"/>
</dbReference>
<keyword evidence="7 18" id="KW-0378">Hydrolase</keyword>
<gene>
    <name evidence="18" type="primary">rsbU_15</name>
    <name evidence="18" type="ORF">SsS58_02831</name>
</gene>
<evidence type="ECO:0000256" key="12">
    <source>
        <dbReference type="ARBA" id="ARBA00047761"/>
    </source>
</evidence>
<evidence type="ECO:0000256" key="13">
    <source>
        <dbReference type="ARBA" id="ARBA00056274"/>
    </source>
</evidence>